<dbReference type="SUPFAM" id="SSF52833">
    <property type="entry name" value="Thioredoxin-like"/>
    <property type="match status" value="1"/>
</dbReference>
<dbReference type="Pfam" id="PF14561">
    <property type="entry name" value="TPR_20"/>
    <property type="match status" value="1"/>
</dbReference>
<comment type="similarity">
    <text evidence="1">Belongs to the thioredoxin family.</text>
</comment>
<dbReference type="GO" id="GO:0005737">
    <property type="term" value="C:cytoplasm"/>
    <property type="evidence" value="ECO:0007669"/>
    <property type="project" value="TreeGrafter"/>
</dbReference>
<sequence>MSTSKYVFDVDERNFPEIVLENSRRMPVLVDFWAAWCAPCRMLAPVLEKLAEEFGGTFLVAKVDTDEQRQLAAEYSVQSLPTVKVFRNAAVVEEFLGAQPEGVIRQVLDRHVERESDRMRTHAMALHEQAKTEEGIRHLRDALAMDPANERIFPDLARLLLAQGHFTEVEALLQGLPVNRQPDADIKEIRIQLEFARIAGNAPPVTELEDRVAKAPGDCEAHYQLGARKVMTGDYETAMNHFLEIMRRDRRFREDAGRKALVDTFALIGEGDPSLVSRYRSLMSSMLY</sequence>
<dbReference type="InterPro" id="IPR013766">
    <property type="entry name" value="Thioredoxin_domain"/>
</dbReference>
<evidence type="ECO:0000313" key="10">
    <source>
        <dbReference type="EMBL" id="VFK18521.1"/>
    </source>
</evidence>
<keyword evidence="4" id="KW-1015">Disulfide bond</keyword>
<dbReference type="Pfam" id="PF14559">
    <property type="entry name" value="TPR_19"/>
    <property type="match status" value="1"/>
</dbReference>
<organism evidence="8">
    <name type="scientific">Candidatus Kentrum sp. FM</name>
    <dbReference type="NCBI Taxonomy" id="2126340"/>
    <lineage>
        <taxon>Bacteria</taxon>
        <taxon>Pseudomonadati</taxon>
        <taxon>Pseudomonadota</taxon>
        <taxon>Gammaproteobacteria</taxon>
        <taxon>Candidatus Kentrum</taxon>
    </lineage>
</organism>
<dbReference type="PANTHER" id="PTHR45663:SF11">
    <property type="entry name" value="GEO12009P1"/>
    <property type="match status" value="1"/>
</dbReference>
<proteinExistence type="inferred from homology"/>
<evidence type="ECO:0000256" key="4">
    <source>
        <dbReference type="ARBA" id="ARBA00023157"/>
    </source>
</evidence>
<dbReference type="InterPro" id="IPR005746">
    <property type="entry name" value="Thioredoxin"/>
</dbReference>
<evidence type="ECO:0000256" key="6">
    <source>
        <dbReference type="NCBIfam" id="TIGR01068"/>
    </source>
</evidence>
<dbReference type="Gene3D" id="1.25.40.10">
    <property type="entry name" value="Tetratricopeptide repeat domain"/>
    <property type="match status" value="2"/>
</dbReference>
<dbReference type="PROSITE" id="PS51352">
    <property type="entry name" value="THIOREDOXIN_2"/>
    <property type="match status" value="1"/>
</dbReference>
<keyword evidence="3" id="KW-0249">Electron transport</keyword>
<dbReference type="PANTHER" id="PTHR45663">
    <property type="entry name" value="GEO12009P1"/>
    <property type="match status" value="1"/>
</dbReference>
<dbReference type="InterPro" id="IPR036249">
    <property type="entry name" value="Thioredoxin-like_sf"/>
</dbReference>
<dbReference type="GO" id="GO:0015035">
    <property type="term" value="F:protein-disulfide reductase activity"/>
    <property type="evidence" value="ECO:0007669"/>
    <property type="project" value="UniProtKB-UniRule"/>
</dbReference>
<keyword evidence="5" id="KW-0676">Redox-active center</keyword>
<dbReference type="EMBL" id="CAADFA010000076">
    <property type="protein sequence ID" value="VFJ49808.1"/>
    <property type="molecule type" value="Genomic_DNA"/>
</dbReference>
<evidence type="ECO:0000256" key="1">
    <source>
        <dbReference type="ARBA" id="ARBA00008987"/>
    </source>
</evidence>
<dbReference type="EMBL" id="CAADFL010000552">
    <property type="protein sequence ID" value="VFK18521.1"/>
    <property type="molecule type" value="Genomic_DNA"/>
</dbReference>
<evidence type="ECO:0000256" key="5">
    <source>
        <dbReference type="ARBA" id="ARBA00023284"/>
    </source>
</evidence>
<dbReference type="Pfam" id="PF00085">
    <property type="entry name" value="Thioredoxin"/>
    <property type="match status" value="1"/>
</dbReference>
<dbReference type="PRINTS" id="PR00421">
    <property type="entry name" value="THIOREDOXIN"/>
</dbReference>
<dbReference type="GO" id="GO:0006950">
    <property type="term" value="P:response to stress"/>
    <property type="evidence" value="ECO:0007669"/>
    <property type="project" value="UniProtKB-ARBA"/>
</dbReference>
<gene>
    <name evidence="9" type="ORF">BECKFM1743A_GA0114220_106092</name>
    <name evidence="10" type="ORF">BECKFM1743B_GA0114221_105522</name>
    <name evidence="8" type="ORF">BECKFM1743C_GA0114222_1007610</name>
</gene>
<dbReference type="NCBIfam" id="TIGR01068">
    <property type="entry name" value="thioredoxin"/>
    <property type="match status" value="1"/>
</dbReference>
<dbReference type="FunFam" id="3.40.30.10:FF:000001">
    <property type="entry name" value="Thioredoxin"/>
    <property type="match status" value="1"/>
</dbReference>
<evidence type="ECO:0000259" key="7">
    <source>
        <dbReference type="PROSITE" id="PS51352"/>
    </source>
</evidence>
<dbReference type="Gene3D" id="3.40.30.10">
    <property type="entry name" value="Glutaredoxin"/>
    <property type="match status" value="1"/>
</dbReference>
<evidence type="ECO:0000313" key="9">
    <source>
        <dbReference type="EMBL" id="VFJ71893.1"/>
    </source>
</evidence>
<dbReference type="InterPro" id="IPR017937">
    <property type="entry name" value="Thioredoxin_CS"/>
</dbReference>
<dbReference type="SUPFAM" id="SSF48452">
    <property type="entry name" value="TPR-like"/>
    <property type="match status" value="1"/>
</dbReference>
<name>A0A450SC12_9GAMM</name>
<dbReference type="EMBL" id="CAADEZ010000609">
    <property type="protein sequence ID" value="VFJ71893.1"/>
    <property type="molecule type" value="Genomic_DNA"/>
</dbReference>
<accession>A0A450SC12</accession>
<protein>
    <recommendedName>
        <fullName evidence="6">Thioredoxin</fullName>
    </recommendedName>
</protein>
<dbReference type="InterPro" id="IPR011990">
    <property type="entry name" value="TPR-like_helical_dom_sf"/>
</dbReference>
<evidence type="ECO:0000256" key="2">
    <source>
        <dbReference type="ARBA" id="ARBA00022448"/>
    </source>
</evidence>
<feature type="domain" description="Thioredoxin" evidence="7">
    <location>
        <begin position="1"/>
        <end position="113"/>
    </location>
</feature>
<keyword evidence="2" id="KW-0813">Transport</keyword>
<dbReference type="PROSITE" id="PS00194">
    <property type="entry name" value="THIOREDOXIN_1"/>
    <property type="match status" value="1"/>
</dbReference>
<evidence type="ECO:0000256" key="3">
    <source>
        <dbReference type="ARBA" id="ARBA00022982"/>
    </source>
</evidence>
<evidence type="ECO:0000313" key="8">
    <source>
        <dbReference type="EMBL" id="VFJ49808.1"/>
    </source>
</evidence>
<reference evidence="8" key="1">
    <citation type="submission" date="2019-02" db="EMBL/GenBank/DDBJ databases">
        <authorList>
            <person name="Gruber-Vodicka R. H."/>
            <person name="Seah K. B. B."/>
        </authorList>
    </citation>
    <scope>NUCLEOTIDE SEQUENCE</scope>
    <source>
        <strain evidence="9">BECK_BZ163</strain>
        <strain evidence="10">BECK_BZ164</strain>
        <strain evidence="8">BECK_BZ165</strain>
    </source>
</reference>
<dbReference type="AlphaFoldDB" id="A0A450SC12"/>
<dbReference type="CDD" id="cd02947">
    <property type="entry name" value="TRX_family"/>
    <property type="match status" value="1"/>
</dbReference>